<feature type="transmembrane region" description="Helical" evidence="1">
    <location>
        <begin position="30"/>
        <end position="51"/>
    </location>
</feature>
<keyword evidence="4" id="KW-1185">Reference proteome</keyword>
<sequence>MLSKTFVKDRRVSAFEKGRALITQTWESQLTLSIFLGLLVLTVFLIPVLGLERPYAKFWRDLIFSVVTICGVAIAWENRRLFIFSSFVAIIALVIRWTAWWIRTDNFALWREVATLASIVLICCVLLTQIFRSGIVTSARVQGAVAVYLLLGLGWAHCYHIANRLIPGSFQTSVGSFFSVVEWYYYSFATLTTLGYGDIVPIKPISRSLAIAEALTGQLYLTVLIARLVALEVMSWQIASKMEPEESPLTAHSSARIDEH</sequence>
<dbReference type="InterPro" id="IPR013099">
    <property type="entry name" value="K_chnl_dom"/>
</dbReference>
<organism evidence="3 4">
    <name type="scientific">Tunturiibacter gelidiferens</name>
    <dbReference type="NCBI Taxonomy" id="3069689"/>
    <lineage>
        <taxon>Bacteria</taxon>
        <taxon>Pseudomonadati</taxon>
        <taxon>Acidobacteriota</taxon>
        <taxon>Terriglobia</taxon>
        <taxon>Terriglobales</taxon>
        <taxon>Acidobacteriaceae</taxon>
        <taxon>Tunturiibacter</taxon>
    </lineage>
</organism>
<evidence type="ECO:0000259" key="2">
    <source>
        <dbReference type="Pfam" id="PF07885"/>
    </source>
</evidence>
<feature type="transmembrane region" description="Helical" evidence="1">
    <location>
        <begin position="113"/>
        <end position="131"/>
    </location>
</feature>
<evidence type="ECO:0000256" key="1">
    <source>
        <dbReference type="SAM" id="Phobius"/>
    </source>
</evidence>
<keyword evidence="1" id="KW-1133">Transmembrane helix</keyword>
<feature type="transmembrane region" description="Helical" evidence="1">
    <location>
        <begin position="209"/>
        <end position="230"/>
    </location>
</feature>
<dbReference type="Proteomes" id="UP000535182">
    <property type="component" value="Unassembled WGS sequence"/>
</dbReference>
<feature type="transmembrane region" description="Helical" evidence="1">
    <location>
        <begin position="174"/>
        <end position="197"/>
    </location>
</feature>
<dbReference type="EMBL" id="JACHEB010000001">
    <property type="protein sequence ID" value="MBB5326508.1"/>
    <property type="molecule type" value="Genomic_DNA"/>
</dbReference>
<keyword evidence="1" id="KW-0472">Membrane</keyword>
<reference evidence="3 4" key="1">
    <citation type="submission" date="2020-08" db="EMBL/GenBank/DDBJ databases">
        <title>Genomic Encyclopedia of Type Strains, Phase IV (KMG-V): Genome sequencing to study the core and pangenomes of soil and plant-associated prokaryotes.</title>
        <authorList>
            <person name="Whitman W."/>
        </authorList>
    </citation>
    <scope>NUCLEOTIDE SEQUENCE [LARGE SCALE GENOMIC DNA]</scope>
    <source>
        <strain evidence="3 4">X5P2</strain>
    </source>
</reference>
<dbReference type="SUPFAM" id="SSF81324">
    <property type="entry name" value="Voltage-gated potassium channels"/>
    <property type="match status" value="1"/>
</dbReference>
<accession>A0A9X0QA71</accession>
<feature type="transmembrane region" description="Helical" evidence="1">
    <location>
        <begin position="58"/>
        <end position="76"/>
    </location>
</feature>
<proteinExistence type="predicted"/>
<feature type="transmembrane region" description="Helical" evidence="1">
    <location>
        <begin position="143"/>
        <end position="162"/>
    </location>
</feature>
<feature type="domain" description="Potassium channel" evidence="2">
    <location>
        <begin position="175"/>
        <end position="229"/>
    </location>
</feature>
<evidence type="ECO:0000313" key="3">
    <source>
        <dbReference type="EMBL" id="MBB5326508.1"/>
    </source>
</evidence>
<comment type="caution">
    <text evidence="3">The sequence shown here is derived from an EMBL/GenBank/DDBJ whole genome shotgun (WGS) entry which is preliminary data.</text>
</comment>
<dbReference type="Gene3D" id="1.10.287.70">
    <property type="match status" value="1"/>
</dbReference>
<feature type="transmembrane region" description="Helical" evidence="1">
    <location>
        <begin position="82"/>
        <end position="101"/>
    </location>
</feature>
<dbReference type="AlphaFoldDB" id="A0A9X0QA71"/>
<name>A0A9X0QA71_9BACT</name>
<protein>
    <recommendedName>
        <fullName evidence="2">Potassium channel domain-containing protein</fullName>
    </recommendedName>
</protein>
<dbReference type="Pfam" id="PF07885">
    <property type="entry name" value="Ion_trans_2"/>
    <property type="match status" value="1"/>
</dbReference>
<evidence type="ECO:0000313" key="4">
    <source>
        <dbReference type="Proteomes" id="UP000535182"/>
    </source>
</evidence>
<dbReference type="RefSeq" id="WP_183972513.1">
    <property type="nucleotide sequence ID" value="NZ_JACHEB010000001.1"/>
</dbReference>
<gene>
    <name evidence="3" type="ORF">HDF14_000102</name>
</gene>
<keyword evidence="1" id="KW-0812">Transmembrane</keyword>